<name>A0A9D1H0X0_9ACTN</name>
<keyword evidence="1" id="KW-0472">Membrane</keyword>
<evidence type="ECO:0000313" key="3">
    <source>
        <dbReference type="Proteomes" id="UP000886842"/>
    </source>
</evidence>
<keyword evidence="1" id="KW-1133">Transmembrane helix</keyword>
<evidence type="ECO:0000313" key="2">
    <source>
        <dbReference type="EMBL" id="HIT77099.1"/>
    </source>
</evidence>
<comment type="caution">
    <text evidence="2">The sequence shown here is derived from an EMBL/GenBank/DDBJ whole genome shotgun (WGS) entry which is preliminary data.</text>
</comment>
<dbReference type="NCBIfam" id="TIGR03816">
    <property type="entry name" value="tadE_like_DECH"/>
    <property type="match status" value="1"/>
</dbReference>
<keyword evidence="1" id="KW-0812">Transmembrane</keyword>
<dbReference type="EMBL" id="DVLP01000460">
    <property type="protein sequence ID" value="HIT77099.1"/>
    <property type="molecule type" value="Genomic_DNA"/>
</dbReference>
<organism evidence="2 3">
    <name type="scientific">Candidatus Avipropionibacterium avicola</name>
    <dbReference type="NCBI Taxonomy" id="2840701"/>
    <lineage>
        <taxon>Bacteria</taxon>
        <taxon>Bacillati</taxon>
        <taxon>Actinomycetota</taxon>
        <taxon>Actinomycetes</taxon>
        <taxon>Propionibacteriales</taxon>
        <taxon>Propionibacteriaceae</taxon>
        <taxon>Propionibacteriaceae incertae sedis</taxon>
        <taxon>Candidatus Avipropionibacterium</taxon>
    </lineage>
</organism>
<gene>
    <name evidence="2" type="ORF">IAA98_16090</name>
</gene>
<dbReference type="Proteomes" id="UP000886842">
    <property type="component" value="Unassembled WGS sequence"/>
</dbReference>
<protein>
    <submittedName>
        <fullName evidence="2">Flp pilus-assembly TadE/G-like family protein</fullName>
    </submittedName>
</protein>
<reference evidence="2" key="2">
    <citation type="journal article" date="2021" name="PeerJ">
        <title>Extensive microbial diversity within the chicken gut microbiome revealed by metagenomics and culture.</title>
        <authorList>
            <person name="Gilroy R."/>
            <person name="Ravi A."/>
            <person name="Getino M."/>
            <person name="Pursley I."/>
            <person name="Horton D.L."/>
            <person name="Alikhan N.F."/>
            <person name="Baker D."/>
            <person name="Gharbi K."/>
            <person name="Hall N."/>
            <person name="Watson M."/>
            <person name="Adriaenssens E.M."/>
            <person name="Foster-Nyarko E."/>
            <person name="Jarju S."/>
            <person name="Secka A."/>
            <person name="Antonio M."/>
            <person name="Oren A."/>
            <person name="Chaudhuri R.R."/>
            <person name="La Ragione R."/>
            <person name="Hildebrand F."/>
            <person name="Pallen M.J."/>
        </authorList>
    </citation>
    <scope>NUCLEOTIDE SEQUENCE</scope>
    <source>
        <strain evidence="2">ChiGjej1B1-24693</strain>
    </source>
</reference>
<accession>A0A9D1H0X0</accession>
<dbReference type="AlphaFoldDB" id="A0A9D1H0X0"/>
<sequence length="134" mass="13629">MTGTGVSDRGWSRGQRPVVDQRGSGTVLAVMAIAVVAATAVVAAVVAGLVVAREQVAAAADQTALSAARAQANGEDACAVAAEIAERNGTDLRDCEVVAELTSFVVTVTVTKDLDPHWPGLPDRVEATAHAGRP</sequence>
<dbReference type="InterPro" id="IPR021202">
    <property type="entry name" value="Rv3654c-like"/>
</dbReference>
<feature type="transmembrane region" description="Helical" evidence="1">
    <location>
        <begin position="27"/>
        <end position="52"/>
    </location>
</feature>
<proteinExistence type="predicted"/>
<evidence type="ECO:0000256" key="1">
    <source>
        <dbReference type="SAM" id="Phobius"/>
    </source>
</evidence>
<reference evidence="2" key="1">
    <citation type="submission" date="2020-10" db="EMBL/GenBank/DDBJ databases">
        <authorList>
            <person name="Gilroy R."/>
        </authorList>
    </citation>
    <scope>NUCLEOTIDE SEQUENCE</scope>
    <source>
        <strain evidence="2">ChiGjej1B1-24693</strain>
    </source>
</reference>